<protein>
    <submittedName>
        <fullName evidence="1">Uncharacterized protein</fullName>
    </submittedName>
</protein>
<name>A0A369JJT6_HYPMA</name>
<comment type="caution">
    <text evidence="1">The sequence shown here is derived from an EMBL/GenBank/DDBJ whole genome shotgun (WGS) entry which is preliminary data.</text>
</comment>
<dbReference type="AlphaFoldDB" id="A0A369JJT6"/>
<gene>
    <name evidence="1" type="ORF">Hypma_010117</name>
</gene>
<evidence type="ECO:0000313" key="1">
    <source>
        <dbReference type="EMBL" id="RDB22479.1"/>
    </source>
</evidence>
<dbReference type="InParanoid" id="A0A369JJT6"/>
<organism evidence="1 2">
    <name type="scientific">Hypsizygus marmoreus</name>
    <name type="common">White beech mushroom</name>
    <name type="synonym">Agaricus marmoreus</name>
    <dbReference type="NCBI Taxonomy" id="39966"/>
    <lineage>
        <taxon>Eukaryota</taxon>
        <taxon>Fungi</taxon>
        <taxon>Dikarya</taxon>
        <taxon>Basidiomycota</taxon>
        <taxon>Agaricomycotina</taxon>
        <taxon>Agaricomycetes</taxon>
        <taxon>Agaricomycetidae</taxon>
        <taxon>Agaricales</taxon>
        <taxon>Tricholomatineae</taxon>
        <taxon>Lyophyllaceae</taxon>
        <taxon>Hypsizygus</taxon>
    </lineage>
</organism>
<sequence>MRPCKLSSVLYTSLQRPRVMFPITGFAAGGHWDAGPRLQLLTRHVGAIPTASSPVGLASGCDFRAHQLPTSVLRMVSRTRPFHASSFPYALKQDRLFSIYQKPIPSPFCLVERALRSGGKGVYEVWGQAIDDFVQPFQLQTATFSVATWCKAFPTHRHVGAISLPRRCYPRQHSIQSVSRSDLTTCSMVVPVCRLHLNERSEAINLLMQTSIMTKRTTCWRVEFAASSYSSTPALSHSSC</sequence>
<dbReference type="EMBL" id="LUEZ02000049">
    <property type="protein sequence ID" value="RDB22479.1"/>
    <property type="molecule type" value="Genomic_DNA"/>
</dbReference>
<proteinExistence type="predicted"/>
<evidence type="ECO:0000313" key="2">
    <source>
        <dbReference type="Proteomes" id="UP000076154"/>
    </source>
</evidence>
<reference evidence="1" key="1">
    <citation type="submission" date="2018-04" db="EMBL/GenBank/DDBJ databases">
        <title>Whole genome sequencing of Hypsizygus marmoreus.</title>
        <authorList>
            <person name="Choi I.-G."/>
            <person name="Min B."/>
            <person name="Kim J.-G."/>
            <person name="Kim S."/>
            <person name="Oh Y.-L."/>
            <person name="Kong W.-S."/>
            <person name="Park H."/>
            <person name="Jeong J."/>
            <person name="Song E.-S."/>
        </authorList>
    </citation>
    <scope>NUCLEOTIDE SEQUENCE [LARGE SCALE GENOMIC DNA]</scope>
    <source>
        <strain evidence="1">51987-8</strain>
    </source>
</reference>
<keyword evidence="2" id="KW-1185">Reference proteome</keyword>
<accession>A0A369JJT6</accession>
<dbReference type="Proteomes" id="UP000076154">
    <property type="component" value="Unassembled WGS sequence"/>
</dbReference>